<keyword evidence="7 11" id="KW-1133">Transmembrane helix</keyword>
<dbReference type="EMBL" id="LIAE01007040">
    <property type="protein sequence ID" value="PAV82575.1"/>
    <property type="molecule type" value="Genomic_DNA"/>
</dbReference>
<keyword evidence="6 11" id="KW-0276">Fatty acid metabolism</keyword>
<keyword evidence="5 11" id="KW-0812">Transmembrane</keyword>
<dbReference type="STRING" id="2018661.A0A2A2L930"/>
<dbReference type="GO" id="GO:0030148">
    <property type="term" value="P:sphingolipid biosynthetic process"/>
    <property type="evidence" value="ECO:0007669"/>
    <property type="project" value="TreeGrafter"/>
</dbReference>
<feature type="transmembrane region" description="Helical" evidence="11">
    <location>
        <begin position="236"/>
        <end position="255"/>
    </location>
</feature>
<comment type="catalytic activity">
    <reaction evidence="11">
        <text>a very-long-chain acyl-CoA + malonyl-CoA + H(+) = a very-long-chain 3-oxoacyl-CoA + CO2 + CoA</text>
        <dbReference type="Rhea" id="RHEA:32727"/>
        <dbReference type="ChEBI" id="CHEBI:15378"/>
        <dbReference type="ChEBI" id="CHEBI:16526"/>
        <dbReference type="ChEBI" id="CHEBI:57287"/>
        <dbReference type="ChEBI" id="CHEBI:57384"/>
        <dbReference type="ChEBI" id="CHEBI:90725"/>
        <dbReference type="ChEBI" id="CHEBI:90736"/>
        <dbReference type="EC" id="2.3.1.199"/>
    </reaction>
</comment>
<keyword evidence="14" id="KW-1185">Reference proteome</keyword>
<evidence type="ECO:0000256" key="6">
    <source>
        <dbReference type="ARBA" id="ARBA00022832"/>
    </source>
</evidence>
<feature type="transmembrane region" description="Helical" evidence="11">
    <location>
        <begin position="97"/>
        <end position="118"/>
    </location>
</feature>
<keyword evidence="10 11" id="KW-0275">Fatty acid biosynthesis</keyword>
<evidence type="ECO:0000256" key="10">
    <source>
        <dbReference type="ARBA" id="ARBA00023160"/>
    </source>
</evidence>
<dbReference type="PANTHER" id="PTHR11157">
    <property type="entry name" value="FATTY ACID ACYL TRANSFERASE-RELATED"/>
    <property type="match status" value="1"/>
</dbReference>
<evidence type="ECO:0000256" key="3">
    <source>
        <dbReference type="ARBA" id="ARBA00022516"/>
    </source>
</evidence>
<feature type="region of interest" description="Disordered" evidence="12">
    <location>
        <begin position="335"/>
        <end position="355"/>
    </location>
</feature>
<dbReference type="AlphaFoldDB" id="A0A2A2L930"/>
<evidence type="ECO:0000256" key="12">
    <source>
        <dbReference type="SAM" id="MobiDB-lite"/>
    </source>
</evidence>
<keyword evidence="4 11" id="KW-0808">Transferase</keyword>
<evidence type="ECO:0000256" key="2">
    <source>
        <dbReference type="ARBA" id="ARBA00005194"/>
    </source>
</evidence>
<feature type="transmembrane region" description="Helical" evidence="11">
    <location>
        <begin position="307"/>
        <end position="326"/>
    </location>
</feature>
<dbReference type="PANTHER" id="PTHR11157:SF5">
    <property type="entry name" value="ELONGATION OF VERY LONG CHAIN FATTY ACIDS PROTEIN"/>
    <property type="match status" value="1"/>
</dbReference>
<reference evidence="13 14" key="1">
    <citation type="journal article" date="2017" name="Curr. Biol.">
        <title>Genome architecture and evolution of a unichromosomal asexual nematode.</title>
        <authorList>
            <person name="Fradin H."/>
            <person name="Zegar C."/>
            <person name="Gutwein M."/>
            <person name="Lucas J."/>
            <person name="Kovtun M."/>
            <person name="Corcoran D."/>
            <person name="Baugh L.R."/>
            <person name="Kiontke K."/>
            <person name="Gunsalus K."/>
            <person name="Fitch D.H."/>
            <person name="Piano F."/>
        </authorList>
    </citation>
    <scope>NUCLEOTIDE SEQUENCE [LARGE SCALE GENOMIC DNA]</scope>
    <source>
        <strain evidence="13">PF1309</strain>
    </source>
</reference>
<dbReference type="EC" id="2.3.1.199" evidence="11"/>
<comment type="pathway">
    <text evidence="2">Lipid metabolism; fatty acid biosynthesis.</text>
</comment>
<gene>
    <name evidence="13" type="ORF">WR25_26693</name>
</gene>
<comment type="caution">
    <text evidence="13">The sequence shown here is derived from an EMBL/GenBank/DDBJ whole genome shotgun (WGS) entry which is preliminary data.</text>
</comment>
<evidence type="ECO:0000313" key="14">
    <source>
        <dbReference type="Proteomes" id="UP000218231"/>
    </source>
</evidence>
<evidence type="ECO:0000256" key="7">
    <source>
        <dbReference type="ARBA" id="ARBA00022989"/>
    </source>
</evidence>
<dbReference type="GO" id="GO:0034625">
    <property type="term" value="P:fatty acid elongation, monounsaturated fatty acid"/>
    <property type="evidence" value="ECO:0007669"/>
    <property type="project" value="TreeGrafter"/>
</dbReference>
<name>A0A2A2L930_9BILA</name>
<dbReference type="InterPro" id="IPR030457">
    <property type="entry name" value="ELO_CS"/>
</dbReference>
<evidence type="ECO:0000256" key="9">
    <source>
        <dbReference type="ARBA" id="ARBA00023136"/>
    </source>
</evidence>
<dbReference type="OrthoDB" id="10259681at2759"/>
<keyword evidence="3 11" id="KW-0444">Lipid biosynthesis</keyword>
<evidence type="ECO:0000256" key="5">
    <source>
        <dbReference type="ARBA" id="ARBA00022692"/>
    </source>
</evidence>
<feature type="transmembrane region" description="Helical" evidence="11">
    <location>
        <begin position="213"/>
        <end position="230"/>
    </location>
</feature>
<evidence type="ECO:0000313" key="13">
    <source>
        <dbReference type="EMBL" id="PAV82575.1"/>
    </source>
</evidence>
<dbReference type="Proteomes" id="UP000218231">
    <property type="component" value="Unassembled WGS sequence"/>
</dbReference>
<comment type="subcellular location">
    <subcellularLocation>
        <location evidence="1">Membrane</location>
        <topology evidence="1">Multi-pass membrane protein</topology>
    </subcellularLocation>
</comment>
<dbReference type="Pfam" id="PF01151">
    <property type="entry name" value="ELO"/>
    <property type="match status" value="1"/>
</dbReference>
<dbReference type="PROSITE" id="PS01188">
    <property type="entry name" value="ELO"/>
    <property type="match status" value="1"/>
</dbReference>
<keyword evidence="9 11" id="KW-0472">Membrane</keyword>
<organism evidence="13 14">
    <name type="scientific">Diploscapter pachys</name>
    <dbReference type="NCBI Taxonomy" id="2018661"/>
    <lineage>
        <taxon>Eukaryota</taxon>
        <taxon>Metazoa</taxon>
        <taxon>Ecdysozoa</taxon>
        <taxon>Nematoda</taxon>
        <taxon>Chromadorea</taxon>
        <taxon>Rhabditida</taxon>
        <taxon>Rhabditina</taxon>
        <taxon>Rhabditomorpha</taxon>
        <taxon>Rhabditoidea</taxon>
        <taxon>Rhabditidae</taxon>
        <taxon>Diploscapter</taxon>
    </lineage>
</organism>
<dbReference type="GO" id="GO:0019367">
    <property type="term" value="P:fatty acid elongation, saturated fatty acid"/>
    <property type="evidence" value="ECO:0007669"/>
    <property type="project" value="TreeGrafter"/>
</dbReference>
<evidence type="ECO:0000256" key="8">
    <source>
        <dbReference type="ARBA" id="ARBA00023098"/>
    </source>
</evidence>
<feature type="transmembrane region" description="Helical" evidence="11">
    <location>
        <begin position="267"/>
        <end position="295"/>
    </location>
</feature>
<evidence type="ECO:0000256" key="1">
    <source>
        <dbReference type="ARBA" id="ARBA00004141"/>
    </source>
</evidence>
<dbReference type="GO" id="GO:0005789">
    <property type="term" value="C:endoplasmic reticulum membrane"/>
    <property type="evidence" value="ECO:0007669"/>
    <property type="project" value="TreeGrafter"/>
</dbReference>
<evidence type="ECO:0000256" key="11">
    <source>
        <dbReference type="RuleBase" id="RU361115"/>
    </source>
</evidence>
<sequence>MQRGAHSRMDLRHFPICLVDIASSFVSNPNSPLSTLTHRPVGIELMMVDDHVTLTSGRVNLDTDGPATWQGNGHTIVYSPYKYELIGPEKLWDDKKVHLFFAANWHCSIYLAIGYVILINVLQKFMENRKPYSMRKILFLWNAFLAVFSMIGTWRCGIEFVHMMTTRPFVNSLCHSVDPHGPAALWSCLFALSKIAEFGDTFFLILRKRPVIFLHWYHHAVVLILTWHSAVELTAAGRYFILMNYFVHSIMYTYYMITSVGYRLPKIVSMTVTFLQTAQMLIGVCISVAVLGLKLNGRVCQQSYENIAIAFAIYASFLLLFSSFFIKAYLTKKPKRTEASSSDSMPISGDKNKED</sequence>
<dbReference type="GO" id="GO:0034626">
    <property type="term" value="P:fatty acid elongation, polyunsaturated fatty acid"/>
    <property type="evidence" value="ECO:0007669"/>
    <property type="project" value="TreeGrafter"/>
</dbReference>
<protein>
    <recommendedName>
        <fullName evidence="11">Elongation of very long chain fatty acids protein</fullName>
        <ecNumber evidence="11">2.3.1.199</ecNumber>
    </recommendedName>
    <alternativeName>
        <fullName evidence="11">Very-long-chain 3-oxoacyl-CoA synthase</fullName>
    </alternativeName>
</protein>
<dbReference type="GO" id="GO:0042761">
    <property type="term" value="P:very long-chain fatty acid biosynthetic process"/>
    <property type="evidence" value="ECO:0007669"/>
    <property type="project" value="TreeGrafter"/>
</dbReference>
<dbReference type="InterPro" id="IPR002076">
    <property type="entry name" value="ELO_fam"/>
</dbReference>
<keyword evidence="8 11" id="KW-0443">Lipid metabolism</keyword>
<accession>A0A2A2L930</accession>
<comment type="similarity">
    <text evidence="11">Belongs to the ELO family.</text>
</comment>
<dbReference type="UniPathway" id="UPA00094"/>
<feature type="transmembrane region" description="Helical" evidence="11">
    <location>
        <begin position="139"/>
        <end position="163"/>
    </location>
</feature>
<dbReference type="GO" id="GO:0009922">
    <property type="term" value="F:fatty acid elongase activity"/>
    <property type="evidence" value="ECO:0007669"/>
    <property type="project" value="UniProtKB-EC"/>
</dbReference>
<evidence type="ECO:0000256" key="4">
    <source>
        <dbReference type="ARBA" id="ARBA00022679"/>
    </source>
</evidence>
<proteinExistence type="inferred from homology"/>